<evidence type="ECO:0000313" key="1">
    <source>
        <dbReference type="EMBL" id="CAL4105100.1"/>
    </source>
</evidence>
<dbReference type="Proteomes" id="UP001497623">
    <property type="component" value="Unassembled WGS sequence"/>
</dbReference>
<dbReference type="EMBL" id="CAXKWB010012678">
    <property type="protein sequence ID" value="CAL4105100.1"/>
    <property type="molecule type" value="Genomic_DNA"/>
</dbReference>
<proteinExistence type="predicted"/>
<keyword evidence="2" id="KW-1185">Reference proteome</keyword>
<name>A0AAV2R1C8_MEGNR</name>
<sequence>MHTTSVLNSPKGDKNSERSNDIMEHLSEVSSYTISVSNLEGNSLEDDEDLEENHIADCDTAICDMDDSFIYSLSPGSLNNISVCDSGLGEEDHNSTTLFRVSSCHFTSESIVGDDEAREFNDEGNEILEPRTIDSSSPATSGSNCVQNPFRRELFRTLMPHELSASSIVAERTFFTVDTIGGKELDMNSREINNSELVEIPSVLKSVENLKYKSANNNNIENLKNCNKESVYTNRENSGLINISELYNCSLDSEFISLNLSEPGMYDLLEYRLSAICNSVSSKRNQDDSSDEIIEESFIPVCDTEICEHNHELRDLTKERLLSTCDSGLGEGDPDLRIFSRESSCPSAADSLEDDLEVINTKIVNERGE</sequence>
<organism evidence="1 2">
    <name type="scientific">Meganyctiphanes norvegica</name>
    <name type="common">Northern krill</name>
    <name type="synonym">Thysanopoda norvegica</name>
    <dbReference type="NCBI Taxonomy" id="48144"/>
    <lineage>
        <taxon>Eukaryota</taxon>
        <taxon>Metazoa</taxon>
        <taxon>Ecdysozoa</taxon>
        <taxon>Arthropoda</taxon>
        <taxon>Crustacea</taxon>
        <taxon>Multicrustacea</taxon>
        <taxon>Malacostraca</taxon>
        <taxon>Eumalacostraca</taxon>
        <taxon>Eucarida</taxon>
        <taxon>Euphausiacea</taxon>
        <taxon>Euphausiidae</taxon>
        <taxon>Meganyctiphanes</taxon>
    </lineage>
</organism>
<gene>
    <name evidence="1" type="ORF">MNOR_LOCUS18013</name>
</gene>
<reference evidence="1 2" key="1">
    <citation type="submission" date="2024-05" db="EMBL/GenBank/DDBJ databases">
        <authorList>
            <person name="Wallberg A."/>
        </authorList>
    </citation>
    <scope>NUCLEOTIDE SEQUENCE [LARGE SCALE GENOMIC DNA]</scope>
</reference>
<evidence type="ECO:0000313" key="2">
    <source>
        <dbReference type="Proteomes" id="UP001497623"/>
    </source>
</evidence>
<accession>A0AAV2R1C8</accession>
<protein>
    <submittedName>
        <fullName evidence="1">Uncharacterized protein</fullName>
    </submittedName>
</protein>
<dbReference type="AlphaFoldDB" id="A0AAV2R1C8"/>
<comment type="caution">
    <text evidence="1">The sequence shown here is derived from an EMBL/GenBank/DDBJ whole genome shotgun (WGS) entry which is preliminary data.</text>
</comment>